<accession>A0A1V6Q9F0</accession>
<dbReference type="EMBL" id="MDYN01000010">
    <property type="protein sequence ID" value="OQD85426.1"/>
    <property type="molecule type" value="Genomic_DNA"/>
</dbReference>
<evidence type="ECO:0000313" key="2">
    <source>
        <dbReference type="Proteomes" id="UP000191672"/>
    </source>
</evidence>
<organism evidence="1 2">
    <name type="scientific">Penicillium antarcticum</name>
    <dbReference type="NCBI Taxonomy" id="416450"/>
    <lineage>
        <taxon>Eukaryota</taxon>
        <taxon>Fungi</taxon>
        <taxon>Dikarya</taxon>
        <taxon>Ascomycota</taxon>
        <taxon>Pezizomycotina</taxon>
        <taxon>Eurotiomycetes</taxon>
        <taxon>Eurotiomycetidae</taxon>
        <taxon>Eurotiales</taxon>
        <taxon>Aspergillaceae</taxon>
        <taxon>Penicillium</taxon>
    </lineage>
</organism>
<proteinExistence type="predicted"/>
<gene>
    <name evidence="1" type="ORF">PENANT_c010G11488</name>
</gene>
<comment type="caution">
    <text evidence="1">The sequence shown here is derived from an EMBL/GenBank/DDBJ whole genome shotgun (WGS) entry which is preliminary data.</text>
</comment>
<dbReference type="AlphaFoldDB" id="A0A1V6Q9F0"/>
<protein>
    <submittedName>
        <fullName evidence="1">Uncharacterized protein</fullName>
    </submittedName>
</protein>
<dbReference type="Proteomes" id="UP000191672">
    <property type="component" value="Unassembled WGS sequence"/>
</dbReference>
<evidence type="ECO:0000313" key="1">
    <source>
        <dbReference type="EMBL" id="OQD85426.1"/>
    </source>
</evidence>
<keyword evidence="2" id="KW-1185">Reference proteome</keyword>
<sequence>MVGKKMRYVILGYGKSYVLCLQSEWDFTTKFKYNLKAHDPDLDQFHKANRSIHIAIALDPTSTTNYILIWASGYGFGSESMRWICGDKEASHAIARWWNASN</sequence>
<name>A0A1V6Q9F0_9EURO</name>
<reference evidence="2" key="1">
    <citation type="journal article" date="2017" name="Nat. Microbiol.">
        <title>Global analysis of biosynthetic gene clusters reveals vast potential of secondary metabolite production in Penicillium species.</title>
        <authorList>
            <person name="Nielsen J.C."/>
            <person name="Grijseels S."/>
            <person name="Prigent S."/>
            <person name="Ji B."/>
            <person name="Dainat J."/>
            <person name="Nielsen K.F."/>
            <person name="Frisvad J.C."/>
            <person name="Workman M."/>
            <person name="Nielsen J."/>
        </authorList>
    </citation>
    <scope>NUCLEOTIDE SEQUENCE [LARGE SCALE GENOMIC DNA]</scope>
    <source>
        <strain evidence="2">IBT 31811</strain>
    </source>
</reference>